<evidence type="ECO:0000256" key="6">
    <source>
        <dbReference type="ARBA" id="ARBA00022741"/>
    </source>
</evidence>
<dbReference type="InParanoid" id="A0A251SWM8"/>
<evidence type="ECO:0000313" key="12">
    <source>
        <dbReference type="EMBL" id="KAF5774963.1"/>
    </source>
</evidence>
<dbReference type="EC" id="2.7.11.1" evidence="2"/>
<feature type="transmembrane region" description="Helical" evidence="11">
    <location>
        <begin position="6"/>
        <end position="24"/>
    </location>
</feature>
<reference evidence="12" key="3">
    <citation type="submission" date="2020-06" db="EMBL/GenBank/DDBJ databases">
        <title>Helianthus annuus Genome sequencing and assembly Release 2.</title>
        <authorList>
            <person name="Gouzy J."/>
            <person name="Langlade N."/>
            <person name="Munos S."/>
        </authorList>
    </citation>
    <scope>NUCLEOTIDE SEQUENCE</scope>
    <source>
        <tissue evidence="12">Leaves</tissue>
    </source>
</reference>
<evidence type="ECO:0000256" key="5">
    <source>
        <dbReference type="ARBA" id="ARBA00022692"/>
    </source>
</evidence>
<comment type="subcellular location">
    <subcellularLocation>
        <location evidence="1">Membrane</location>
        <topology evidence="1">Single-pass membrane protein</topology>
    </subcellularLocation>
</comment>
<evidence type="ECO:0000313" key="14">
    <source>
        <dbReference type="Proteomes" id="UP000215914"/>
    </source>
</evidence>
<dbReference type="EMBL" id="CM007902">
    <property type="protein sequence ID" value="OTG02872.1"/>
    <property type="molecule type" value="Genomic_DNA"/>
</dbReference>
<evidence type="ECO:0000256" key="1">
    <source>
        <dbReference type="ARBA" id="ARBA00004167"/>
    </source>
</evidence>
<keyword evidence="3" id="KW-0597">Phosphoprotein</keyword>
<evidence type="ECO:0000256" key="2">
    <source>
        <dbReference type="ARBA" id="ARBA00012513"/>
    </source>
</evidence>
<proteinExistence type="predicted"/>
<dbReference type="Proteomes" id="UP000215914">
    <property type="component" value="Chromosome 13"/>
</dbReference>
<keyword evidence="10 11" id="KW-0472">Membrane</keyword>
<dbReference type="Gramene" id="mRNA:HanXRQr2_Chr13g0606711">
    <property type="protein sequence ID" value="mRNA:HanXRQr2_Chr13g0606711"/>
    <property type="gene ID" value="HanXRQr2_Chr13g0606711"/>
</dbReference>
<organism evidence="13 14">
    <name type="scientific">Helianthus annuus</name>
    <name type="common">Common sunflower</name>
    <dbReference type="NCBI Taxonomy" id="4232"/>
    <lineage>
        <taxon>Eukaryota</taxon>
        <taxon>Viridiplantae</taxon>
        <taxon>Streptophyta</taxon>
        <taxon>Embryophyta</taxon>
        <taxon>Tracheophyta</taxon>
        <taxon>Spermatophyta</taxon>
        <taxon>Magnoliopsida</taxon>
        <taxon>eudicotyledons</taxon>
        <taxon>Gunneridae</taxon>
        <taxon>Pentapetalae</taxon>
        <taxon>asterids</taxon>
        <taxon>campanulids</taxon>
        <taxon>Asterales</taxon>
        <taxon>Asteraceae</taxon>
        <taxon>Asteroideae</taxon>
        <taxon>Heliantheae alliance</taxon>
        <taxon>Heliantheae</taxon>
        <taxon>Helianthus</taxon>
    </lineage>
</organism>
<sequence>MYHELNKFSIIYCSLFVFICNTVFSRLAPFRLCNTLYIFLSINGRVIFIYRSFIQLNSHWYTLREPVVATNGFSDENVIGEGQPEKEFKVEVEAVGLFRLIRFHRFSVRLLLTRVHHKNLARRILIYEYVNNWNLEQRLHGDVGPISPLTWEIRTNIVLGTAKRYVAPEYGSTGMLNERTDVCLAHKPFNILLFQPLLSKIEWRDTL</sequence>
<dbReference type="InterPro" id="IPR011009">
    <property type="entry name" value="Kinase-like_dom_sf"/>
</dbReference>
<dbReference type="EMBL" id="MNCJ02000328">
    <property type="protein sequence ID" value="KAF5774963.1"/>
    <property type="molecule type" value="Genomic_DNA"/>
</dbReference>
<evidence type="ECO:0000256" key="8">
    <source>
        <dbReference type="ARBA" id="ARBA00022840"/>
    </source>
</evidence>
<evidence type="ECO:0000256" key="3">
    <source>
        <dbReference type="ARBA" id="ARBA00022553"/>
    </source>
</evidence>
<keyword evidence="4 12" id="KW-0808">Transferase</keyword>
<dbReference type="GO" id="GO:0004674">
    <property type="term" value="F:protein serine/threonine kinase activity"/>
    <property type="evidence" value="ECO:0007669"/>
    <property type="project" value="UniProtKB-KW"/>
</dbReference>
<dbReference type="AlphaFoldDB" id="A0A251SWM8"/>
<dbReference type="GO" id="GO:0016020">
    <property type="term" value="C:membrane"/>
    <property type="evidence" value="ECO:0007669"/>
    <property type="project" value="UniProtKB-SubCell"/>
</dbReference>
<name>A0A251SWM8_HELAN</name>
<dbReference type="PANTHER" id="PTHR47984">
    <property type="entry name" value="OS01G0323000 PROTEIN"/>
    <property type="match status" value="1"/>
</dbReference>
<keyword evidence="7 12" id="KW-0418">Kinase</keyword>
<accession>A0A251SWM8</accession>
<keyword evidence="5 11" id="KW-0812">Transmembrane</keyword>
<keyword evidence="9 11" id="KW-1133">Transmembrane helix</keyword>
<keyword evidence="12" id="KW-0723">Serine/threonine-protein kinase</keyword>
<evidence type="ECO:0000313" key="13">
    <source>
        <dbReference type="EMBL" id="OTG02872.1"/>
    </source>
</evidence>
<dbReference type="InterPro" id="IPR052232">
    <property type="entry name" value="RLK_Ser/Thr-Kinase"/>
</dbReference>
<protein>
    <recommendedName>
        <fullName evidence="2">non-specific serine/threonine protein kinase</fullName>
        <ecNumber evidence="2">2.7.11.1</ecNumber>
    </recommendedName>
</protein>
<evidence type="ECO:0000256" key="9">
    <source>
        <dbReference type="ARBA" id="ARBA00022989"/>
    </source>
</evidence>
<dbReference type="SUPFAM" id="SSF56112">
    <property type="entry name" value="Protein kinase-like (PK-like)"/>
    <property type="match status" value="1"/>
</dbReference>
<reference evidence="13" key="2">
    <citation type="submission" date="2017-02" db="EMBL/GenBank/DDBJ databases">
        <title>Sunflower complete genome.</title>
        <authorList>
            <person name="Langlade N."/>
            <person name="Munos S."/>
        </authorList>
    </citation>
    <scope>NUCLEOTIDE SEQUENCE [LARGE SCALE GENOMIC DNA]</scope>
    <source>
        <tissue evidence="13">Leaves</tissue>
    </source>
</reference>
<evidence type="ECO:0000256" key="7">
    <source>
        <dbReference type="ARBA" id="ARBA00022777"/>
    </source>
</evidence>
<gene>
    <name evidence="13" type="ORF">HannXRQ_Chr13g0417871</name>
    <name evidence="12" type="ORF">HanXRQr2_Chr13g0606711</name>
</gene>
<evidence type="ECO:0000256" key="4">
    <source>
        <dbReference type="ARBA" id="ARBA00022679"/>
    </source>
</evidence>
<keyword evidence="6" id="KW-0547">Nucleotide-binding</keyword>
<reference evidence="12 14" key="1">
    <citation type="journal article" date="2017" name="Nature">
        <title>The sunflower genome provides insights into oil metabolism, flowering and Asterid evolution.</title>
        <authorList>
            <person name="Badouin H."/>
            <person name="Gouzy J."/>
            <person name="Grassa C.J."/>
            <person name="Murat F."/>
            <person name="Staton S.E."/>
            <person name="Cottret L."/>
            <person name="Lelandais-Briere C."/>
            <person name="Owens G.L."/>
            <person name="Carrere S."/>
            <person name="Mayjonade B."/>
            <person name="Legrand L."/>
            <person name="Gill N."/>
            <person name="Kane N.C."/>
            <person name="Bowers J.E."/>
            <person name="Hubner S."/>
            <person name="Bellec A."/>
            <person name="Berard A."/>
            <person name="Berges H."/>
            <person name="Blanchet N."/>
            <person name="Boniface M.C."/>
            <person name="Brunel D."/>
            <person name="Catrice O."/>
            <person name="Chaidir N."/>
            <person name="Claudel C."/>
            <person name="Donnadieu C."/>
            <person name="Faraut T."/>
            <person name="Fievet G."/>
            <person name="Helmstetter N."/>
            <person name="King M."/>
            <person name="Knapp S.J."/>
            <person name="Lai Z."/>
            <person name="Le Paslier M.C."/>
            <person name="Lippi Y."/>
            <person name="Lorenzon L."/>
            <person name="Mandel J.R."/>
            <person name="Marage G."/>
            <person name="Marchand G."/>
            <person name="Marquand E."/>
            <person name="Bret-Mestries E."/>
            <person name="Morien E."/>
            <person name="Nambeesan S."/>
            <person name="Nguyen T."/>
            <person name="Pegot-Espagnet P."/>
            <person name="Pouilly N."/>
            <person name="Raftis F."/>
            <person name="Sallet E."/>
            <person name="Schiex T."/>
            <person name="Thomas J."/>
            <person name="Vandecasteele C."/>
            <person name="Vares D."/>
            <person name="Vear F."/>
            <person name="Vautrin S."/>
            <person name="Crespi M."/>
            <person name="Mangin B."/>
            <person name="Burke J.M."/>
            <person name="Salse J."/>
            <person name="Munos S."/>
            <person name="Vincourt P."/>
            <person name="Rieseberg L.H."/>
            <person name="Langlade N.B."/>
        </authorList>
    </citation>
    <scope>NUCLEOTIDE SEQUENCE [LARGE SCALE GENOMIC DNA]</scope>
    <source>
        <strain evidence="14">cv. SF193</strain>
        <tissue evidence="12">Leaves</tissue>
    </source>
</reference>
<dbReference type="GO" id="GO:0005524">
    <property type="term" value="F:ATP binding"/>
    <property type="evidence" value="ECO:0007669"/>
    <property type="project" value="UniProtKB-KW"/>
</dbReference>
<keyword evidence="14" id="KW-1185">Reference proteome</keyword>
<evidence type="ECO:0000256" key="11">
    <source>
        <dbReference type="SAM" id="Phobius"/>
    </source>
</evidence>
<dbReference type="STRING" id="4232.A0A251SWM8"/>
<dbReference type="PANTHER" id="PTHR47984:SF30">
    <property type="entry name" value="PROTEIN KINASE DOMAIN-CONTAINING PROTEIN"/>
    <property type="match status" value="1"/>
</dbReference>
<evidence type="ECO:0000256" key="10">
    <source>
        <dbReference type="ARBA" id="ARBA00023136"/>
    </source>
</evidence>
<keyword evidence="8" id="KW-0067">ATP-binding</keyword>